<dbReference type="InterPro" id="IPR013507">
    <property type="entry name" value="DNA_mismatch_S5_2-like"/>
</dbReference>
<comment type="caution">
    <text evidence="5">The sequence shown here is derived from an EMBL/GenBank/DDBJ whole genome shotgun (WGS) entry which is preliminary data.</text>
</comment>
<dbReference type="PANTHER" id="PTHR10073">
    <property type="entry name" value="DNA MISMATCH REPAIR PROTEIN MLH, PMS, MUTL"/>
    <property type="match status" value="1"/>
</dbReference>
<dbReference type="NCBIfam" id="TIGR00585">
    <property type="entry name" value="mutl"/>
    <property type="match status" value="1"/>
</dbReference>
<dbReference type="CDD" id="cd03484">
    <property type="entry name" value="MutL_Trans_hPMS_2_like"/>
    <property type="match status" value="1"/>
</dbReference>
<dbReference type="AlphaFoldDB" id="A0A1Q9BYC9"/>
<dbReference type="OrthoDB" id="10263226at2759"/>
<dbReference type="InterPro" id="IPR036890">
    <property type="entry name" value="HATPase_C_sf"/>
</dbReference>
<protein>
    <submittedName>
        <fullName evidence="5">DNA mismatch repair protein PMS1</fullName>
    </submittedName>
</protein>
<feature type="domain" description="DNA mismatch repair protein S5" evidence="4">
    <location>
        <begin position="223"/>
        <end position="341"/>
    </location>
</feature>
<dbReference type="CDD" id="cd16926">
    <property type="entry name" value="HATPase_MutL-MLH-PMS-like"/>
    <property type="match status" value="1"/>
</dbReference>
<feature type="non-terminal residue" evidence="5">
    <location>
        <position position="448"/>
    </location>
</feature>
<dbReference type="InterPro" id="IPR014762">
    <property type="entry name" value="DNA_mismatch_repair_CS"/>
</dbReference>
<evidence type="ECO:0000313" key="5">
    <source>
        <dbReference type="EMBL" id="OLP75694.1"/>
    </source>
</evidence>
<dbReference type="GO" id="GO:0005524">
    <property type="term" value="F:ATP binding"/>
    <property type="evidence" value="ECO:0007669"/>
    <property type="project" value="InterPro"/>
</dbReference>
<evidence type="ECO:0000313" key="6">
    <source>
        <dbReference type="Proteomes" id="UP000186817"/>
    </source>
</evidence>
<dbReference type="SUPFAM" id="SSF55874">
    <property type="entry name" value="ATPase domain of HSP90 chaperone/DNA topoisomerase II/histidine kinase"/>
    <property type="match status" value="1"/>
</dbReference>
<dbReference type="GO" id="GO:0006298">
    <property type="term" value="P:mismatch repair"/>
    <property type="evidence" value="ECO:0007669"/>
    <property type="project" value="InterPro"/>
</dbReference>
<name>A0A1Q9BYC9_SYMMI</name>
<organism evidence="5 6">
    <name type="scientific">Symbiodinium microadriaticum</name>
    <name type="common">Dinoflagellate</name>
    <name type="synonym">Zooxanthella microadriatica</name>
    <dbReference type="NCBI Taxonomy" id="2951"/>
    <lineage>
        <taxon>Eukaryota</taxon>
        <taxon>Sar</taxon>
        <taxon>Alveolata</taxon>
        <taxon>Dinophyceae</taxon>
        <taxon>Suessiales</taxon>
        <taxon>Symbiodiniaceae</taxon>
        <taxon>Symbiodinium</taxon>
    </lineage>
</organism>
<reference evidence="5 6" key="1">
    <citation type="submission" date="2016-02" db="EMBL/GenBank/DDBJ databases">
        <title>Genome analysis of coral dinoflagellate symbionts highlights evolutionary adaptations to a symbiotic lifestyle.</title>
        <authorList>
            <person name="Aranda M."/>
            <person name="Li Y."/>
            <person name="Liew Y.J."/>
            <person name="Baumgarten S."/>
            <person name="Simakov O."/>
            <person name="Wilson M."/>
            <person name="Piel J."/>
            <person name="Ashoor H."/>
            <person name="Bougouffa S."/>
            <person name="Bajic V.B."/>
            <person name="Ryu T."/>
            <person name="Ravasi T."/>
            <person name="Bayer T."/>
            <person name="Micklem G."/>
            <person name="Kim H."/>
            <person name="Bhak J."/>
            <person name="Lajeunesse T.C."/>
            <person name="Voolstra C.R."/>
        </authorList>
    </citation>
    <scope>NUCLEOTIDE SEQUENCE [LARGE SCALE GENOMIC DNA]</scope>
    <source>
        <strain evidence="5 6">CCMP2467</strain>
    </source>
</reference>
<dbReference type="Proteomes" id="UP000186817">
    <property type="component" value="Unassembled WGS sequence"/>
</dbReference>
<gene>
    <name evidence="5" type="primary">PMS1</name>
    <name evidence="5" type="ORF">AK812_SmicGene44468</name>
</gene>
<dbReference type="PROSITE" id="PS51257">
    <property type="entry name" value="PROKAR_LIPOPROTEIN"/>
    <property type="match status" value="1"/>
</dbReference>
<dbReference type="GO" id="GO:0016887">
    <property type="term" value="F:ATP hydrolysis activity"/>
    <property type="evidence" value="ECO:0007669"/>
    <property type="project" value="InterPro"/>
</dbReference>
<dbReference type="Pfam" id="PF13589">
    <property type="entry name" value="HATPase_c_3"/>
    <property type="match status" value="1"/>
</dbReference>
<feature type="region of interest" description="Disordered" evidence="3">
    <location>
        <begin position="378"/>
        <end position="404"/>
    </location>
</feature>
<evidence type="ECO:0000256" key="1">
    <source>
        <dbReference type="ARBA" id="ARBA00006082"/>
    </source>
</evidence>
<sequence>MSAIMNRLGTEVVHEICTNQVVVTLQACVKELVENSLDAGASKVEIRLRESGAELLEVVDDGRGISPDDYDKVAVRHATSKIRKYQDLSSDAFSTFGFRGEALSAICAMGDMTIATKTANESAASLLSYDRFGRLVSRNALARETGTTVSVRELFKRLPVRHREFQKNAKAQVGATLRLIQAYAVAEPQVRFSVVSEKLRGPGSGRTTLMSTSGAARNWTQAAAAVLGDAALSGVLTIAATMEGWEVEGLISPPFGGRRSRDAQLFFVNRRPVDPPKRIAKLINDTYHQYNSRAWPLVILAFTAPQGMVDVNVTPDKKTVFLHREEALLGELQKSLTQVLSAGPDTSQRGLCSFGVVPVLKDTSIALKAEEVTLWGDRREAKESPRSTLDPLPEPSVHASSLEETRGKPDLVALPLQDFTVPQTLTAEVDVEGLRIIEFREEAPSHAQ</sequence>
<dbReference type="PANTHER" id="PTHR10073:SF52">
    <property type="entry name" value="MISMATCH REPAIR ENDONUCLEASE PMS2"/>
    <property type="match status" value="1"/>
</dbReference>
<dbReference type="InterPro" id="IPR020568">
    <property type="entry name" value="Ribosomal_Su5_D2-typ_SF"/>
</dbReference>
<accession>A0A1Q9BYC9</accession>
<keyword evidence="2" id="KW-0227">DNA damage</keyword>
<dbReference type="SUPFAM" id="SSF54211">
    <property type="entry name" value="Ribosomal protein S5 domain 2-like"/>
    <property type="match status" value="1"/>
</dbReference>
<dbReference type="FunFam" id="3.30.565.10:FF:000017">
    <property type="entry name" value="PMS1 homolog 1, mismatch repair system component"/>
    <property type="match status" value="1"/>
</dbReference>
<dbReference type="PROSITE" id="PS00058">
    <property type="entry name" value="DNA_MISMATCH_REPAIR_1"/>
    <property type="match status" value="1"/>
</dbReference>
<dbReference type="EMBL" id="LSRX01002327">
    <property type="protein sequence ID" value="OLP75694.1"/>
    <property type="molecule type" value="Genomic_DNA"/>
</dbReference>
<dbReference type="InterPro" id="IPR038973">
    <property type="entry name" value="MutL/Mlh/Pms-like"/>
</dbReference>
<dbReference type="GO" id="GO:0032389">
    <property type="term" value="C:MutLalpha complex"/>
    <property type="evidence" value="ECO:0007669"/>
    <property type="project" value="TreeGrafter"/>
</dbReference>
<evidence type="ECO:0000256" key="3">
    <source>
        <dbReference type="SAM" id="MobiDB-lite"/>
    </source>
</evidence>
<dbReference type="Gene3D" id="3.30.565.10">
    <property type="entry name" value="Histidine kinase-like ATPase, C-terminal domain"/>
    <property type="match status" value="1"/>
</dbReference>
<evidence type="ECO:0000259" key="4">
    <source>
        <dbReference type="SMART" id="SM01340"/>
    </source>
</evidence>
<dbReference type="InterPro" id="IPR002099">
    <property type="entry name" value="MutL/Mlh/PMS"/>
</dbReference>
<dbReference type="GO" id="GO:0140664">
    <property type="term" value="F:ATP-dependent DNA damage sensor activity"/>
    <property type="evidence" value="ECO:0007669"/>
    <property type="project" value="InterPro"/>
</dbReference>
<dbReference type="InterPro" id="IPR014721">
    <property type="entry name" value="Ribsml_uS5_D2-typ_fold_subgr"/>
</dbReference>
<dbReference type="OMA" id="NSKREFG"/>
<dbReference type="GO" id="GO:0030983">
    <property type="term" value="F:mismatched DNA binding"/>
    <property type="evidence" value="ECO:0007669"/>
    <property type="project" value="InterPro"/>
</dbReference>
<dbReference type="Gene3D" id="3.30.230.10">
    <property type="match status" value="1"/>
</dbReference>
<dbReference type="Pfam" id="PF01119">
    <property type="entry name" value="DNA_mis_repair"/>
    <property type="match status" value="1"/>
</dbReference>
<comment type="similarity">
    <text evidence="1">Belongs to the DNA mismatch repair MutL/HexB family.</text>
</comment>
<evidence type="ECO:0000256" key="2">
    <source>
        <dbReference type="ARBA" id="ARBA00022763"/>
    </source>
</evidence>
<proteinExistence type="inferred from homology"/>
<dbReference type="SMART" id="SM01340">
    <property type="entry name" value="DNA_mis_repair"/>
    <property type="match status" value="1"/>
</dbReference>
<keyword evidence="6" id="KW-1185">Reference proteome</keyword>